<reference evidence="3" key="1">
    <citation type="journal article" date="2020" name="Stud. Mycol.">
        <title>101 Dothideomycetes genomes: a test case for predicting lifestyles and emergence of pathogens.</title>
        <authorList>
            <person name="Haridas S."/>
            <person name="Albert R."/>
            <person name="Binder M."/>
            <person name="Bloem J."/>
            <person name="Labutti K."/>
            <person name="Salamov A."/>
            <person name="Andreopoulos B."/>
            <person name="Baker S."/>
            <person name="Barry K."/>
            <person name="Bills G."/>
            <person name="Bluhm B."/>
            <person name="Cannon C."/>
            <person name="Castanera R."/>
            <person name="Culley D."/>
            <person name="Daum C."/>
            <person name="Ezra D."/>
            <person name="Gonzalez J."/>
            <person name="Henrissat B."/>
            <person name="Kuo A."/>
            <person name="Liang C."/>
            <person name="Lipzen A."/>
            <person name="Lutzoni F."/>
            <person name="Magnuson J."/>
            <person name="Mondo S."/>
            <person name="Nolan M."/>
            <person name="Ohm R."/>
            <person name="Pangilinan J."/>
            <person name="Park H.-J."/>
            <person name="Ramirez L."/>
            <person name="Alfaro M."/>
            <person name="Sun H."/>
            <person name="Tritt A."/>
            <person name="Yoshinaga Y."/>
            <person name="Zwiers L.-H."/>
            <person name="Turgeon B."/>
            <person name="Goodwin S."/>
            <person name="Spatafora J."/>
            <person name="Crous P."/>
            <person name="Grigoriev I."/>
        </authorList>
    </citation>
    <scope>NUCLEOTIDE SEQUENCE</scope>
    <source>
        <strain evidence="3">CBS 101060</strain>
    </source>
</reference>
<dbReference type="Pfam" id="PF01408">
    <property type="entry name" value="GFO_IDH_MocA"/>
    <property type="match status" value="1"/>
</dbReference>
<dbReference type="Gene3D" id="3.40.50.720">
    <property type="entry name" value="NAD(P)-binding Rossmann-like Domain"/>
    <property type="match status" value="1"/>
</dbReference>
<dbReference type="AlphaFoldDB" id="A0A9P4S4F3"/>
<evidence type="ECO:0000313" key="4">
    <source>
        <dbReference type="Proteomes" id="UP000799429"/>
    </source>
</evidence>
<dbReference type="PANTHER" id="PTHR43708:SF1">
    <property type="entry name" value="GALACTOSE_LACTOSE METABOLISM REGULATORY PROTEIN GAL80"/>
    <property type="match status" value="1"/>
</dbReference>
<dbReference type="Proteomes" id="UP000799429">
    <property type="component" value="Unassembled WGS sequence"/>
</dbReference>
<evidence type="ECO:0000313" key="3">
    <source>
        <dbReference type="EMBL" id="KAF2834858.1"/>
    </source>
</evidence>
<accession>A0A9P4S4F3</accession>
<organism evidence="3 4">
    <name type="scientific">Patellaria atrata CBS 101060</name>
    <dbReference type="NCBI Taxonomy" id="1346257"/>
    <lineage>
        <taxon>Eukaryota</taxon>
        <taxon>Fungi</taxon>
        <taxon>Dikarya</taxon>
        <taxon>Ascomycota</taxon>
        <taxon>Pezizomycotina</taxon>
        <taxon>Dothideomycetes</taxon>
        <taxon>Dothideomycetes incertae sedis</taxon>
        <taxon>Patellariales</taxon>
        <taxon>Patellariaceae</taxon>
        <taxon>Patellaria</taxon>
    </lineage>
</organism>
<dbReference type="InterPro" id="IPR036291">
    <property type="entry name" value="NAD(P)-bd_dom_sf"/>
</dbReference>
<dbReference type="EMBL" id="MU006114">
    <property type="protein sequence ID" value="KAF2834858.1"/>
    <property type="molecule type" value="Genomic_DNA"/>
</dbReference>
<name>A0A9P4S4F3_9PEZI</name>
<gene>
    <name evidence="3" type="ORF">M501DRAFT_1027124</name>
</gene>
<feature type="domain" description="Gal80p-like C-terminal" evidence="2">
    <location>
        <begin position="137"/>
        <end position="280"/>
    </location>
</feature>
<dbReference type="GO" id="GO:0000166">
    <property type="term" value="F:nucleotide binding"/>
    <property type="evidence" value="ECO:0007669"/>
    <property type="project" value="InterPro"/>
</dbReference>
<protein>
    <submittedName>
        <fullName evidence="3">NAD-binding Rossmann fold oxidoreductase family protein</fullName>
    </submittedName>
</protein>
<dbReference type="Gene3D" id="3.30.360.10">
    <property type="entry name" value="Dihydrodipicolinate Reductase, domain 2"/>
    <property type="match status" value="1"/>
</dbReference>
<dbReference type="OrthoDB" id="64915at2759"/>
<sequence length="360" mass="39639">MAPIRVGFIGASVNSWAARAHIPYLKNTSKYKVVALLNTSVEAAHKAIEHFQFPSTTKAYGDPKDLANDPDVDLVVCSVRVDRHYETILPALQAGKDVFCEWPLGKNISESEELSALAKKKGVKTMIGLQGEASLSLNKIKELIQGGAIGKVFSTTVVAVAAGWGPNGRVGYEYLNDIEIGGTMVSIAWGHLMDVVLYVLGDGKELNSILDRNRTEIPMLDSENKHVATMKRTTHDQIMVQGRLESGALLSYHLRGGNSFPGTPVFDWRIYGEKGEIRLTASTSMVQVISDDVVVQLHKFGGGEAETVDFKDDTSGLFPEGTGRLYEAFASGKKESYPDWDLAMKRHRMIDNMYNQRPFK</sequence>
<dbReference type="SUPFAM" id="SSF51735">
    <property type="entry name" value="NAD(P)-binding Rossmann-fold domains"/>
    <property type="match status" value="1"/>
</dbReference>
<evidence type="ECO:0000259" key="2">
    <source>
        <dbReference type="Pfam" id="PF22685"/>
    </source>
</evidence>
<comment type="caution">
    <text evidence="3">The sequence shown here is derived from an EMBL/GenBank/DDBJ whole genome shotgun (WGS) entry which is preliminary data.</text>
</comment>
<dbReference type="InterPro" id="IPR055080">
    <property type="entry name" value="Gal80p-like_C"/>
</dbReference>
<dbReference type="InterPro" id="IPR051317">
    <property type="entry name" value="Gfo/Idh/MocA_oxidoreduct"/>
</dbReference>
<keyword evidence="4" id="KW-1185">Reference proteome</keyword>
<evidence type="ECO:0000259" key="1">
    <source>
        <dbReference type="Pfam" id="PF01408"/>
    </source>
</evidence>
<dbReference type="InterPro" id="IPR000683">
    <property type="entry name" value="Gfo/Idh/MocA-like_OxRdtase_N"/>
</dbReference>
<dbReference type="PANTHER" id="PTHR43708">
    <property type="entry name" value="CONSERVED EXPRESSED OXIDOREDUCTASE (EUROFUNG)"/>
    <property type="match status" value="1"/>
</dbReference>
<dbReference type="Pfam" id="PF22685">
    <property type="entry name" value="Gal80p_C-like"/>
    <property type="match status" value="1"/>
</dbReference>
<feature type="domain" description="Gfo/Idh/MocA-like oxidoreductase N-terminal" evidence="1">
    <location>
        <begin position="4"/>
        <end position="128"/>
    </location>
</feature>
<proteinExistence type="predicted"/>
<dbReference type="SUPFAM" id="SSF55347">
    <property type="entry name" value="Glyceraldehyde-3-phosphate dehydrogenase-like, C-terminal domain"/>
    <property type="match status" value="1"/>
</dbReference>